<evidence type="ECO:0000256" key="2">
    <source>
        <dbReference type="ARBA" id="ARBA00022989"/>
    </source>
</evidence>
<comment type="subcellular location">
    <subcellularLocation>
        <location evidence="6">Cell membrane</location>
        <topology evidence="6">Single-pass membrane protein</topology>
    </subcellularLocation>
    <text evidence="6">Colocalized with FtsZ to the nascent septal site.</text>
</comment>
<evidence type="ECO:0000313" key="9">
    <source>
        <dbReference type="Proteomes" id="UP000051655"/>
    </source>
</evidence>
<evidence type="ECO:0000256" key="1">
    <source>
        <dbReference type="ARBA" id="ARBA00022692"/>
    </source>
</evidence>
<dbReference type="GO" id="GO:0000921">
    <property type="term" value="P:septin ring assembly"/>
    <property type="evidence" value="ECO:0007669"/>
    <property type="project" value="InterPro"/>
</dbReference>
<dbReference type="Proteomes" id="UP000051655">
    <property type="component" value="Unassembled WGS sequence"/>
</dbReference>
<evidence type="ECO:0000256" key="7">
    <source>
        <dbReference type="SAM" id="Phobius"/>
    </source>
</evidence>
<dbReference type="RefSeq" id="WP_057755932.1">
    <property type="nucleotide sequence ID" value="NZ_JQBP01000005.1"/>
</dbReference>
<feature type="topological domain" description="Cytoplasmic" evidence="6">
    <location>
        <begin position="26"/>
        <end position="571"/>
    </location>
</feature>
<feature type="coiled-coil region" evidence="6">
    <location>
        <begin position="130"/>
        <end position="189"/>
    </location>
</feature>
<comment type="function">
    <text evidence="6">Negative regulator of FtsZ ring formation; modulates the frequency and position of FtsZ ring formation. Inhibits FtsZ ring formation at polar sites. Interacts either with FtsZ or with one of its binding partners to promote depolymerization.</text>
</comment>
<protein>
    <recommendedName>
        <fullName evidence="6">Septation ring formation regulator EzrA</fullName>
    </recommendedName>
</protein>
<dbReference type="GO" id="GO:0005940">
    <property type="term" value="C:septin ring"/>
    <property type="evidence" value="ECO:0007669"/>
    <property type="project" value="InterPro"/>
</dbReference>
<dbReference type="GO" id="GO:0000917">
    <property type="term" value="P:division septum assembly"/>
    <property type="evidence" value="ECO:0007669"/>
    <property type="project" value="UniProtKB-KW"/>
</dbReference>
<feature type="topological domain" description="Extracellular" evidence="6">
    <location>
        <begin position="1"/>
        <end position="6"/>
    </location>
</feature>
<dbReference type="GO" id="GO:0005886">
    <property type="term" value="C:plasma membrane"/>
    <property type="evidence" value="ECO:0007669"/>
    <property type="project" value="UniProtKB-SubCell"/>
</dbReference>
<keyword evidence="4 6" id="KW-0472">Membrane</keyword>
<gene>
    <name evidence="6" type="primary">ezrA</name>
    <name evidence="8" type="ORF">IV73_GL001096</name>
</gene>
<evidence type="ECO:0000256" key="3">
    <source>
        <dbReference type="ARBA" id="ARBA00023054"/>
    </source>
</evidence>
<comment type="caution">
    <text evidence="8">The sequence shown here is derived from an EMBL/GenBank/DDBJ whole genome shotgun (WGS) entry which is preliminary data.</text>
</comment>
<evidence type="ECO:0000313" key="8">
    <source>
        <dbReference type="EMBL" id="KRN74819.1"/>
    </source>
</evidence>
<proteinExistence type="inferred from homology"/>
<reference evidence="8 9" key="1">
    <citation type="journal article" date="2015" name="Genome Announc.">
        <title>Expanding the biotechnology potential of lactobacilli through comparative genomics of 213 strains and associated genera.</title>
        <authorList>
            <person name="Sun Z."/>
            <person name="Harris H.M."/>
            <person name="McCann A."/>
            <person name="Guo C."/>
            <person name="Argimon S."/>
            <person name="Zhang W."/>
            <person name="Yang X."/>
            <person name="Jeffery I.B."/>
            <person name="Cooney J.C."/>
            <person name="Kagawa T.F."/>
            <person name="Liu W."/>
            <person name="Song Y."/>
            <person name="Salvetti E."/>
            <person name="Wrobel A."/>
            <person name="Rasinkangas P."/>
            <person name="Parkhill J."/>
            <person name="Rea M.C."/>
            <person name="O'Sullivan O."/>
            <person name="Ritari J."/>
            <person name="Douillard F.P."/>
            <person name="Paul Ross R."/>
            <person name="Yang R."/>
            <person name="Briner A.E."/>
            <person name="Felis G.E."/>
            <person name="de Vos W.M."/>
            <person name="Barrangou R."/>
            <person name="Klaenhammer T.R."/>
            <person name="Caufield P.W."/>
            <person name="Cui Y."/>
            <person name="Zhang H."/>
            <person name="O'Toole P.W."/>
        </authorList>
    </citation>
    <scope>NUCLEOTIDE SEQUENCE [LARGE SCALE GENOMIC DNA]</scope>
    <source>
        <strain evidence="8 9">DSM 20593</strain>
    </source>
</reference>
<dbReference type="InterPro" id="IPR010379">
    <property type="entry name" value="EzrA"/>
</dbReference>
<keyword evidence="5 6" id="KW-0717">Septation</keyword>
<keyword evidence="1 6" id="KW-0812">Transmembrane</keyword>
<keyword evidence="6" id="KW-0132">Cell division</keyword>
<feature type="transmembrane region" description="Helical" evidence="7">
    <location>
        <begin position="6"/>
        <end position="25"/>
    </location>
</feature>
<sequence length="571" mass="65429">MTQIGHIVIGLIVVVAVVYLLIFILQRWTAHQVAKMAIQQQEWQDAGTRDRIVEDRKMSLMGQTLADFKTLEAQFNQFEEVDLGAAKEQTDKVLFDTKGINFWETKRQFKHLQQQMAVLDEQFEHINAGLQKLETTDAEHKAAVKELESKYKDLRKTLLAKNFTFGEALDKLEDVLAALEDEFADFTKLTEDGDHAAASSVYETLAMETNQLEERMVAIPELVQKLDQKIPAQQSELQNTYDNMVIHGYNLQDQDIQKELNQIETDRQTAKAALAELTLKTVQSKLTGMQAQIDQIYASFEQEYNASLDVQKGLETLQAFLGHVQEQNQELSTMVSQYSENYIFDMSNAEAVQGWGRKLLTIEKQLDDIQLSIANQTIVYSKTQGHLQMIENELKTIEADQLHLFDNLKILPEIGRKAKENLEQAQEELRTIHRRVERQGLPGVPSNYLNFFDQVVSRVEKLSDVINAPRINVDEFQRQMSVVSADLDNLKEMTKQMLEAAQLTGSLVRKANQYRDNAAIGQAVQQAQREYNQFYNFDQAVQILGQQLDRLEPGTTARLQQQIQQDYLEFS</sequence>
<keyword evidence="2 6" id="KW-1133">Transmembrane helix</keyword>
<keyword evidence="3 6" id="KW-0175">Coiled coil</keyword>
<accession>A0A0R2JBZ0</accession>
<dbReference type="PATRIC" id="fig|1616.3.peg.1126"/>
<dbReference type="HAMAP" id="MF_00728">
    <property type="entry name" value="EzrA"/>
    <property type="match status" value="1"/>
</dbReference>
<dbReference type="AlphaFoldDB" id="A0A0R2JBZ0"/>
<keyword evidence="9" id="KW-1185">Reference proteome</keyword>
<dbReference type="EMBL" id="JQBP01000005">
    <property type="protein sequence ID" value="KRN74819.1"/>
    <property type="molecule type" value="Genomic_DNA"/>
</dbReference>
<evidence type="ECO:0000256" key="5">
    <source>
        <dbReference type="ARBA" id="ARBA00023210"/>
    </source>
</evidence>
<dbReference type="Pfam" id="PF06160">
    <property type="entry name" value="EzrA"/>
    <property type="match status" value="1"/>
</dbReference>
<dbReference type="STRING" id="1616.IV73_GL001096"/>
<evidence type="ECO:0000256" key="6">
    <source>
        <dbReference type="HAMAP-Rule" id="MF_00728"/>
    </source>
</evidence>
<dbReference type="OrthoDB" id="1654473at2"/>
<evidence type="ECO:0000256" key="4">
    <source>
        <dbReference type="ARBA" id="ARBA00023136"/>
    </source>
</evidence>
<comment type="similarity">
    <text evidence="6">Belongs to the EzrA family.</text>
</comment>
<keyword evidence="6" id="KW-1003">Cell membrane</keyword>
<organism evidence="8 9">
    <name type="scientific">Weissella kandleri</name>
    <dbReference type="NCBI Taxonomy" id="1616"/>
    <lineage>
        <taxon>Bacteria</taxon>
        <taxon>Bacillati</taxon>
        <taxon>Bacillota</taxon>
        <taxon>Bacilli</taxon>
        <taxon>Lactobacillales</taxon>
        <taxon>Lactobacillaceae</taxon>
        <taxon>Weissella</taxon>
    </lineage>
</organism>
<keyword evidence="6" id="KW-0131">Cell cycle</keyword>
<name>A0A0R2JBZ0_9LACO</name>